<evidence type="ECO:0000256" key="2">
    <source>
        <dbReference type="ARBA" id="ARBA00022525"/>
    </source>
</evidence>
<feature type="region of interest" description="Disordered" evidence="5">
    <location>
        <begin position="123"/>
        <end position="199"/>
    </location>
</feature>
<evidence type="ECO:0000313" key="9">
    <source>
        <dbReference type="EMBL" id="KUN88251.1"/>
    </source>
</evidence>
<keyword evidence="6" id="KW-1133">Transmembrane helix</keyword>
<sequence length="230" mass="22523">MPLSRHAARAARVVGTSAVAAALCVTAAQTALACSIGDFSASPACDARGKGVIRVTDKDPSGTPATVTLYVQLSMPGGQREVDKATIDHSTAQGVGVDLHPLDWYAGETFVVHVKAGDQVDEDIEPPVVVPDDFTCKPAGGGPSASPSPSAPSAHPSATPSTQPSPAHSSSSAPTPAASGAPSPAGGGTHLAETGAGNSTPLVAGAAAALVLAGGGIALGLRRKAARSSR</sequence>
<dbReference type="RefSeq" id="WP_061918504.1">
    <property type="nucleotide sequence ID" value="NZ_KQ948853.1"/>
</dbReference>
<dbReference type="AlphaFoldDB" id="A0A101T9P2"/>
<keyword evidence="2" id="KW-0964">Secreted</keyword>
<evidence type="ECO:0000256" key="7">
    <source>
        <dbReference type="SAM" id="SignalP"/>
    </source>
</evidence>
<evidence type="ECO:0000256" key="3">
    <source>
        <dbReference type="ARBA" id="ARBA00022729"/>
    </source>
</evidence>
<evidence type="ECO:0000256" key="4">
    <source>
        <dbReference type="ARBA" id="ARBA00023088"/>
    </source>
</evidence>
<gene>
    <name evidence="9" type="ORF">AQJ66_07820</name>
</gene>
<feature type="signal peptide" evidence="7">
    <location>
        <begin position="1"/>
        <end position="33"/>
    </location>
</feature>
<dbReference type="EMBL" id="LMWX01000012">
    <property type="protein sequence ID" value="KUN88251.1"/>
    <property type="molecule type" value="Genomic_DNA"/>
</dbReference>
<dbReference type="Proteomes" id="UP000053024">
    <property type="component" value="Unassembled WGS sequence"/>
</dbReference>
<dbReference type="NCBIfam" id="TIGR01167">
    <property type="entry name" value="LPXTG_anchor"/>
    <property type="match status" value="1"/>
</dbReference>
<feature type="domain" description="Gram-positive cocci surface proteins LPxTG" evidence="8">
    <location>
        <begin position="191"/>
        <end position="230"/>
    </location>
</feature>
<keyword evidence="6" id="KW-0472">Membrane</keyword>
<comment type="caution">
    <text evidence="9">The sequence shown here is derived from an EMBL/GenBank/DDBJ whole genome shotgun (WGS) entry which is preliminary data.</text>
</comment>
<evidence type="ECO:0000313" key="10">
    <source>
        <dbReference type="Proteomes" id="UP000053024"/>
    </source>
</evidence>
<evidence type="ECO:0000256" key="1">
    <source>
        <dbReference type="ARBA" id="ARBA00022512"/>
    </source>
</evidence>
<keyword evidence="1" id="KW-0134">Cell wall</keyword>
<dbReference type="PROSITE" id="PS51257">
    <property type="entry name" value="PROKAR_LIPOPROTEIN"/>
    <property type="match status" value="1"/>
</dbReference>
<dbReference type="InterPro" id="IPR019931">
    <property type="entry name" value="LPXTG_anchor"/>
</dbReference>
<dbReference type="PROSITE" id="PS50847">
    <property type="entry name" value="GRAM_POS_ANCHORING"/>
    <property type="match status" value="1"/>
</dbReference>
<feature type="compositionally biased region" description="Low complexity" evidence="5">
    <location>
        <begin position="144"/>
        <end position="184"/>
    </location>
</feature>
<organism evidence="9 10">
    <name type="scientific">Streptomyces bungoensis</name>
    <dbReference type="NCBI Taxonomy" id="285568"/>
    <lineage>
        <taxon>Bacteria</taxon>
        <taxon>Bacillati</taxon>
        <taxon>Actinomycetota</taxon>
        <taxon>Actinomycetes</taxon>
        <taxon>Kitasatosporales</taxon>
        <taxon>Streptomycetaceae</taxon>
        <taxon>Streptomyces</taxon>
    </lineage>
</organism>
<accession>A0A101T9P2</accession>
<name>A0A101T9P2_9ACTN</name>
<proteinExistence type="predicted"/>
<protein>
    <recommendedName>
        <fullName evidence="8">Gram-positive cocci surface proteins LPxTG domain-containing protein</fullName>
    </recommendedName>
</protein>
<reference evidence="9 10" key="1">
    <citation type="submission" date="2015-10" db="EMBL/GenBank/DDBJ databases">
        <title>Draft genome sequence of Streptomyces bungoensis DSM 41781, type strain for the species Streptomyces bungoensis.</title>
        <authorList>
            <person name="Ruckert C."/>
            <person name="Winkler A."/>
            <person name="Kalinowski J."/>
            <person name="Kampfer P."/>
            <person name="Glaeser S."/>
        </authorList>
    </citation>
    <scope>NUCLEOTIDE SEQUENCE [LARGE SCALE GENOMIC DNA]</scope>
    <source>
        <strain evidence="9 10">DSM 41781</strain>
    </source>
</reference>
<keyword evidence="6" id="KW-0812">Transmembrane</keyword>
<evidence type="ECO:0000256" key="6">
    <source>
        <dbReference type="SAM" id="Phobius"/>
    </source>
</evidence>
<dbReference type="OrthoDB" id="4336573at2"/>
<evidence type="ECO:0000259" key="8">
    <source>
        <dbReference type="PROSITE" id="PS50847"/>
    </source>
</evidence>
<keyword evidence="10" id="KW-1185">Reference proteome</keyword>
<keyword evidence="4" id="KW-0572">Peptidoglycan-anchor</keyword>
<feature type="chain" id="PRO_5007107072" description="Gram-positive cocci surface proteins LPxTG domain-containing protein" evidence="7">
    <location>
        <begin position="34"/>
        <end position="230"/>
    </location>
</feature>
<feature type="transmembrane region" description="Helical" evidence="6">
    <location>
        <begin position="202"/>
        <end position="221"/>
    </location>
</feature>
<keyword evidence="3 7" id="KW-0732">Signal</keyword>
<evidence type="ECO:0000256" key="5">
    <source>
        <dbReference type="SAM" id="MobiDB-lite"/>
    </source>
</evidence>
<dbReference type="NCBIfam" id="NF041528">
    <property type="entry name" value="strep_LAETG"/>
    <property type="match status" value="1"/>
</dbReference>